<dbReference type="PANTHER" id="PTHR42850:SF4">
    <property type="entry name" value="ZINC-DEPENDENT ENDOPOLYPHOSPHATASE"/>
    <property type="match status" value="1"/>
</dbReference>
<name>A0A7W9S5I4_9HYPH</name>
<reference evidence="2 3" key="1">
    <citation type="submission" date="2020-08" db="EMBL/GenBank/DDBJ databases">
        <title>Genomic Encyclopedia of Type Strains, Phase IV (KMG-IV): sequencing the most valuable type-strain genomes for metagenomic binning, comparative biology and taxonomic classification.</title>
        <authorList>
            <person name="Goeker M."/>
        </authorList>
    </citation>
    <scope>NUCLEOTIDE SEQUENCE [LARGE SCALE GENOMIC DNA]</scope>
    <source>
        <strain evidence="2 3">DSM 11099</strain>
    </source>
</reference>
<dbReference type="GO" id="GO:0008803">
    <property type="term" value="F:bis(5'-nucleosyl)-tetraphosphatase (symmetrical) activity"/>
    <property type="evidence" value="ECO:0007669"/>
    <property type="project" value="TreeGrafter"/>
</dbReference>
<dbReference type="SUPFAM" id="SSF56300">
    <property type="entry name" value="Metallo-dependent phosphatases"/>
    <property type="match status" value="1"/>
</dbReference>
<dbReference type="RefSeq" id="WP_183832389.1">
    <property type="nucleotide sequence ID" value="NZ_JACHEU010000004.1"/>
</dbReference>
<dbReference type="AlphaFoldDB" id="A0A7W9S5I4"/>
<keyword evidence="3" id="KW-1185">Reference proteome</keyword>
<dbReference type="GO" id="GO:0005737">
    <property type="term" value="C:cytoplasm"/>
    <property type="evidence" value="ECO:0007669"/>
    <property type="project" value="TreeGrafter"/>
</dbReference>
<accession>A0A7W9S5I4</accession>
<dbReference type="InterPro" id="IPR050126">
    <property type="entry name" value="Ap4A_hydrolase"/>
</dbReference>
<dbReference type="GO" id="GO:0004722">
    <property type="term" value="F:protein serine/threonine phosphatase activity"/>
    <property type="evidence" value="ECO:0007669"/>
    <property type="project" value="UniProtKB-EC"/>
</dbReference>
<dbReference type="EC" id="3.1.3.16" evidence="2"/>
<dbReference type="EMBL" id="JACHEU010000004">
    <property type="protein sequence ID" value="MBB6014215.1"/>
    <property type="molecule type" value="Genomic_DNA"/>
</dbReference>
<proteinExistence type="predicted"/>
<dbReference type="PANTHER" id="PTHR42850">
    <property type="entry name" value="METALLOPHOSPHOESTERASE"/>
    <property type="match status" value="1"/>
</dbReference>
<comment type="caution">
    <text evidence="2">The sequence shown here is derived from an EMBL/GenBank/DDBJ whole genome shotgun (WGS) entry which is preliminary data.</text>
</comment>
<evidence type="ECO:0000313" key="2">
    <source>
        <dbReference type="EMBL" id="MBB6014215.1"/>
    </source>
</evidence>
<dbReference type="InterPro" id="IPR004843">
    <property type="entry name" value="Calcineurin-like_PHP"/>
</dbReference>
<evidence type="ECO:0000259" key="1">
    <source>
        <dbReference type="Pfam" id="PF00149"/>
    </source>
</evidence>
<protein>
    <submittedName>
        <fullName evidence="2">Serine/threonine protein phosphatase 1</fullName>
        <ecNumber evidence="2">3.1.3.16</ecNumber>
    </submittedName>
</protein>
<dbReference type="InterPro" id="IPR029052">
    <property type="entry name" value="Metallo-depent_PP-like"/>
</dbReference>
<evidence type="ECO:0000313" key="3">
    <source>
        <dbReference type="Proteomes" id="UP000533306"/>
    </source>
</evidence>
<dbReference type="Pfam" id="PF00149">
    <property type="entry name" value="Metallophos"/>
    <property type="match status" value="1"/>
</dbReference>
<sequence>MVAERIYAIGDVHGRADLLRALLAHIGGEAPDGMVIFLGDLIDRGPDSRGVLDLVAAHLRANPASRLLLGNHDWFLREFLQGSLDASGLELWADRYGAMGALRSYGISDPASDWQAARRVVLKRHPSHLQLLAGAEYCVVKGDLCFVHAGLRPGVPLSQQSPTDMMWIKEDFLDHRVSFGHLVVHGHSPTPSGLPEIHSNRIALDTHAFRSGHLSAAAFDGGALSHFLRTTVTPDGAVGIEHLG</sequence>
<organism evidence="2 3">
    <name type="scientific">Aquamicrobium lusatiense</name>
    <dbReference type="NCBI Taxonomy" id="89772"/>
    <lineage>
        <taxon>Bacteria</taxon>
        <taxon>Pseudomonadati</taxon>
        <taxon>Pseudomonadota</taxon>
        <taxon>Alphaproteobacteria</taxon>
        <taxon>Hyphomicrobiales</taxon>
        <taxon>Phyllobacteriaceae</taxon>
        <taxon>Aquamicrobium</taxon>
    </lineage>
</organism>
<dbReference type="GO" id="GO:0110154">
    <property type="term" value="P:RNA decapping"/>
    <property type="evidence" value="ECO:0007669"/>
    <property type="project" value="TreeGrafter"/>
</dbReference>
<gene>
    <name evidence="2" type="ORF">HNR59_003609</name>
</gene>
<keyword evidence="2" id="KW-0378">Hydrolase</keyword>
<feature type="domain" description="Calcineurin-like phosphoesterase" evidence="1">
    <location>
        <begin position="5"/>
        <end position="198"/>
    </location>
</feature>
<dbReference type="Gene3D" id="3.60.21.10">
    <property type="match status" value="1"/>
</dbReference>
<dbReference type="Proteomes" id="UP000533306">
    <property type="component" value="Unassembled WGS sequence"/>
</dbReference>